<evidence type="ECO:0000313" key="8">
    <source>
        <dbReference type="EMBL" id="MYM19229.1"/>
    </source>
</evidence>
<keyword evidence="3" id="KW-0479">Metal-binding</keyword>
<feature type="compositionally biased region" description="Basic and acidic residues" evidence="6">
    <location>
        <begin position="156"/>
        <end position="177"/>
    </location>
</feature>
<evidence type="ECO:0000256" key="5">
    <source>
        <dbReference type="RuleBase" id="RU003512"/>
    </source>
</evidence>
<feature type="region of interest" description="Disordered" evidence="6">
    <location>
        <begin position="120"/>
        <end position="195"/>
    </location>
</feature>
<keyword evidence="9" id="KW-1185">Reference proteome</keyword>
<dbReference type="GO" id="GO:0007155">
    <property type="term" value="P:cell adhesion"/>
    <property type="evidence" value="ECO:0007669"/>
    <property type="project" value="InterPro"/>
</dbReference>
<evidence type="ECO:0000256" key="6">
    <source>
        <dbReference type="SAM" id="MobiDB-lite"/>
    </source>
</evidence>
<dbReference type="Proteomes" id="UP000469215">
    <property type="component" value="Unassembled WGS sequence"/>
</dbReference>
<feature type="signal peptide" evidence="7">
    <location>
        <begin position="1"/>
        <end position="18"/>
    </location>
</feature>
<feature type="chain" id="PRO_5039188393" evidence="7">
    <location>
        <begin position="19"/>
        <end position="372"/>
    </location>
</feature>
<dbReference type="InterPro" id="IPR050492">
    <property type="entry name" value="Bact_metal-bind_prot9"/>
</dbReference>
<evidence type="ECO:0000256" key="2">
    <source>
        <dbReference type="ARBA" id="ARBA00022448"/>
    </source>
</evidence>
<dbReference type="Gene3D" id="3.40.50.1980">
    <property type="entry name" value="Nitrogenase molybdenum iron protein domain"/>
    <property type="match status" value="2"/>
</dbReference>
<dbReference type="PROSITE" id="PS51257">
    <property type="entry name" value="PROKAR_LIPOPROTEIN"/>
    <property type="match status" value="1"/>
</dbReference>
<dbReference type="PANTHER" id="PTHR42953:SF1">
    <property type="entry name" value="METAL-BINDING PROTEIN HI_0362-RELATED"/>
    <property type="match status" value="1"/>
</dbReference>
<accession>A0A6N9H5M7</accession>
<dbReference type="PANTHER" id="PTHR42953">
    <property type="entry name" value="HIGH-AFFINITY ZINC UPTAKE SYSTEM PROTEIN ZNUA-RELATED"/>
    <property type="match status" value="1"/>
</dbReference>
<feature type="compositionally biased region" description="Basic and acidic residues" evidence="6">
    <location>
        <begin position="184"/>
        <end position="195"/>
    </location>
</feature>
<sequence>MRSLGAGAVALATAAVLAGCGSGGGADSNSGKPRVVTSTNVYADIASQIAGDRADVEAIIDDPNKDPHDYEASTADQLKVSKASIVVENGGGYDSFMDSMMKSADSHPAVVDAVAVSGLPGAEDAAGDHDHDHGAEESQGAAGTESAAAGDEHDEDHDADHADHADDEHAHSDHAEESSEAEESGEHDAHEGHDHGEFNEHVWYSVPTMIKVAHAIEDELKDKAPNDAQAFEDNTSALVKKLDGLNDSIAQVKKTAQGKKASATEPVPLWLFSDMGLETITPEEFLEAVEEGSDVPPLVLKKAQRQISDGQVVILGYNTQATNTQAEQLKKSADAAGVGVVDLTETMPQGAHYDEWMGGRIDDIAQKLASAQ</sequence>
<gene>
    <name evidence="8" type="ORF">GSY69_04405</name>
</gene>
<dbReference type="InterPro" id="IPR006128">
    <property type="entry name" value="Lipoprotein_PsaA-like"/>
</dbReference>
<proteinExistence type="inferred from homology"/>
<comment type="caution">
    <text evidence="8">The sequence shown here is derived from an EMBL/GenBank/DDBJ whole genome shotgun (WGS) entry which is preliminary data.</text>
</comment>
<dbReference type="GO" id="GO:0046872">
    <property type="term" value="F:metal ion binding"/>
    <property type="evidence" value="ECO:0007669"/>
    <property type="project" value="UniProtKB-KW"/>
</dbReference>
<comment type="similarity">
    <text evidence="5">Belongs to the bacterial solute-binding protein 9 family.</text>
</comment>
<dbReference type="GO" id="GO:0030001">
    <property type="term" value="P:metal ion transport"/>
    <property type="evidence" value="ECO:0007669"/>
    <property type="project" value="InterPro"/>
</dbReference>
<evidence type="ECO:0000313" key="9">
    <source>
        <dbReference type="Proteomes" id="UP000469215"/>
    </source>
</evidence>
<evidence type="ECO:0000256" key="1">
    <source>
        <dbReference type="ARBA" id="ARBA00004196"/>
    </source>
</evidence>
<dbReference type="AlphaFoldDB" id="A0A6N9H5M7"/>
<evidence type="ECO:0000256" key="3">
    <source>
        <dbReference type="ARBA" id="ARBA00022723"/>
    </source>
</evidence>
<comment type="subcellular location">
    <subcellularLocation>
        <location evidence="1">Cell envelope</location>
    </subcellularLocation>
</comment>
<keyword evidence="2 5" id="KW-0813">Transport</keyword>
<keyword evidence="4 7" id="KW-0732">Signal</keyword>
<dbReference type="InterPro" id="IPR006127">
    <property type="entry name" value="ZnuA-like"/>
</dbReference>
<dbReference type="PRINTS" id="PR00690">
    <property type="entry name" value="ADHESNFAMILY"/>
</dbReference>
<reference evidence="8 9" key="1">
    <citation type="submission" date="2020-01" db="EMBL/GenBank/DDBJ databases">
        <authorList>
            <person name="Deng T."/>
        </authorList>
    </citation>
    <scope>NUCLEOTIDE SEQUENCE [LARGE SCALE GENOMIC DNA]</scope>
    <source>
        <strain evidence="8 9">5221</strain>
    </source>
</reference>
<evidence type="ECO:0000256" key="7">
    <source>
        <dbReference type="SAM" id="SignalP"/>
    </source>
</evidence>
<organism evidence="8 9">
    <name type="scientific">Brevibacterium rongguiense</name>
    <dbReference type="NCBI Taxonomy" id="2695267"/>
    <lineage>
        <taxon>Bacteria</taxon>
        <taxon>Bacillati</taxon>
        <taxon>Actinomycetota</taxon>
        <taxon>Actinomycetes</taxon>
        <taxon>Micrococcales</taxon>
        <taxon>Brevibacteriaceae</taxon>
        <taxon>Brevibacterium</taxon>
    </lineage>
</organism>
<name>A0A6N9H5M7_9MICO</name>
<dbReference type="SUPFAM" id="SSF53807">
    <property type="entry name" value="Helical backbone' metal receptor"/>
    <property type="match status" value="1"/>
</dbReference>
<feature type="compositionally biased region" description="Basic and acidic residues" evidence="6">
    <location>
        <begin position="126"/>
        <end position="136"/>
    </location>
</feature>
<dbReference type="GO" id="GO:0030313">
    <property type="term" value="C:cell envelope"/>
    <property type="evidence" value="ECO:0007669"/>
    <property type="project" value="UniProtKB-SubCell"/>
</dbReference>
<dbReference type="Pfam" id="PF01297">
    <property type="entry name" value="ZnuA"/>
    <property type="match status" value="1"/>
</dbReference>
<evidence type="ECO:0000256" key="4">
    <source>
        <dbReference type="ARBA" id="ARBA00022729"/>
    </source>
</evidence>
<protein>
    <submittedName>
        <fullName evidence="8">Zinc ABC transporter solute-binding protein</fullName>
    </submittedName>
</protein>
<dbReference type="EMBL" id="WWEQ01000012">
    <property type="protein sequence ID" value="MYM19229.1"/>
    <property type="molecule type" value="Genomic_DNA"/>
</dbReference>